<dbReference type="PANTHER" id="PTHR34220:SF7">
    <property type="entry name" value="SENSOR HISTIDINE KINASE YPDA"/>
    <property type="match status" value="1"/>
</dbReference>
<reference evidence="15 16" key="1">
    <citation type="submission" date="2019-09" db="EMBL/GenBank/DDBJ databases">
        <title>Bacillus ochoae sp. nov., Paenibacillus whitsoniae sp. nov., Paenibacillus spiritus sp. nov. Isolated from the Mars Exploration Rover during spacecraft assembly.</title>
        <authorList>
            <person name="Seuylemezian A."/>
            <person name="Vaishampayan P."/>
        </authorList>
    </citation>
    <scope>NUCLEOTIDE SEQUENCE [LARGE SCALE GENOMIC DNA]</scope>
    <source>
        <strain evidence="15 16">MER_111</strain>
    </source>
</reference>
<evidence type="ECO:0000313" key="16">
    <source>
        <dbReference type="Proteomes" id="UP000367750"/>
    </source>
</evidence>
<evidence type="ECO:0000256" key="4">
    <source>
        <dbReference type="ARBA" id="ARBA00022475"/>
    </source>
</evidence>
<keyword evidence="12 13" id="KW-0472">Membrane</keyword>
<keyword evidence="9" id="KW-0067">ATP-binding</keyword>
<evidence type="ECO:0000256" key="8">
    <source>
        <dbReference type="ARBA" id="ARBA00022777"/>
    </source>
</evidence>
<keyword evidence="7" id="KW-0547">Nucleotide-binding</keyword>
<evidence type="ECO:0000256" key="13">
    <source>
        <dbReference type="SAM" id="Phobius"/>
    </source>
</evidence>
<dbReference type="InterPro" id="IPR011620">
    <property type="entry name" value="Sig_transdc_His_kinase_LytS_TM"/>
</dbReference>
<dbReference type="Pfam" id="PF07694">
    <property type="entry name" value="5TM-5TMR_LYT"/>
    <property type="match status" value="1"/>
</dbReference>
<dbReference type="GO" id="GO:0005886">
    <property type="term" value="C:plasma membrane"/>
    <property type="evidence" value="ECO:0007669"/>
    <property type="project" value="UniProtKB-SubCell"/>
</dbReference>
<keyword evidence="16" id="KW-1185">Reference proteome</keyword>
<comment type="subcellular location">
    <subcellularLocation>
        <location evidence="2">Cell membrane</location>
        <topology evidence="2">Multi-pass membrane protein</topology>
    </subcellularLocation>
</comment>
<keyword evidence="10 13" id="KW-1133">Transmembrane helix</keyword>
<dbReference type="Gene3D" id="3.30.565.10">
    <property type="entry name" value="Histidine kinase-like ATPase, C-terminal domain"/>
    <property type="match status" value="1"/>
</dbReference>
<feature type="transmembrane region" description="Helical" evidence="13">
    <location>
        <begin position="175"/>
        <end position="195"/>
    </location>
</feature>
<evidence type="ECO:0000256" key="6">
    <source>
        <dbReference type="ARBA" id="ARBA00022692"/>
    </source>
</evidence>
<accession>A0A5J5GAU1</accession>
<gene>
    <name evidence="15" type="ORF">F4V43_09015</name>
</gene>
<dbReference type="InterPro" id="IPR005467">
    <property type="entry name" value="His_kinase_dom"/>
</dbReference>
<dbReference type="InterPro" id="IPR010559">
    <property type="entry name" value="Sig_transdc_His_kin_internal"/>
</dbReference>
<evidence type="ECO:0000256" key="5">
    <source>
        <dbReference type="ARBA" id="ARBA00022679"/>
    </source>
</evidence>
<dbReference type="EMBL" id="VYKK01000011">
    <property type="protein sequence ID" value="KAA9005023.1"/>
    <property type="molecule type" value="Genomic_DNA"/>
</dbReference>
<dbReference type="PANTHER" id="PTHR34220">
    <property type="entry name" value="SENSOR HISTIDINE KINASE YPDA"/>
    <property type="match status" value="1"/>
</dbReference>
<comment type="caution">
    <text evidence="15">The sequence shown here is derived from an EMBL/GenBank/DDBJ whole genome shotgun (WGS) entry which is preliminary data.</text>
</comment>
<dbReference type="SMART" id="SM00387">
    <property type="entry name" value="HATPase_c"/>
    <property type="match status" value="1"/>
</dbReference>
<evidence type="ECO:0000256" key="10">
    <source>
        <dbReference type="ARBA" id="ARBA00022989"/>
    </source>
</evidence>
<dbReference type="InterPro" id="IPR050640">
    <property type="entry name" value="Bact_2-comp_sensor_kinase"/>
</dbReference>
<dbReference type="InterPro" id="IPR036890">
    <property type="entry name" value="HATPase_C_sf"/>
</dbReference>
<dbReference type="Proteomes" id="UP000367750">
    <property type="component" value="Unassembled WGS sequence"/>
</dbReference>
<dbReference type="EC" id="2.7.13.3" evidence="3"/>
<dbReference type="Pfam" id="PF02518">
    <property type="entry name" value="HATPase_c"/>
    <property type="match status" value="1"/>
</dbReference>
<dbReference type="Pfam" id="PF06580">
    <property type="entry name" value="His_kinase"/>
    <property type="match status" value="1"/>
</dbReference>
<organism evidence="15 16">
    <name type="scientific">Paenibacillus spiritus</name>
    <dbReference type="NCBI Taxonomy" id="2496557"/>
    <lineage>
        <taxon>Bacteria</taxon>
        <taxon>Bacillati</taxon>
        <taxon>Bacillota</taxon>
        <taxon>Bacilli</taxon>
        <taxon>Bacillales</taxon>
        <taxon>Paenibacillaceae</taxon>
        <taxon>Paenibacillus</taxon>
    </lineage>
</organism>
<evidence type="ECO:0000256" key="11">
    <source>
        <dbReference type="ARBA" id="ARBA00023012"/>
    </source>
</evidence>
<dbReference type="GO" id="GO:0000155">
    <property type="term" value="F:phosphorelay sensor kinase activity"/>
    <property type="evidence" value="ECO:0007669"/>
    <property type="project" value="InterPro"/>
</dbReference>
<dbReference type="GO" id="GO:0071555">
    <property type="term" value="P:cell wall organization"/>
    <property type="evidence" value="ECO:0007669"/>
    <property type="project" value="InterPro"/>
</dbReference>
<keyword evidence="6 13" id="KW-0812">Transmembrane</keyword>
<feature type="transmembrane region" description="Helical" evidence="13">
    <location>
        <begin position="17"/>
        <end position="35"/>
    </location>
</feature>
<comment type="catalytic activity">
    <reaction evidence="1">
        <text>ATP + protein L-histidine = ADP + protein N-phospho-L-histidine.</text>
        <dbReference type="EC" id="2.7.13.3"/>
    </reaction>
</comment>
<evidence type="ECO:0000256" key="3">
    <source>
        <dbReference type="ARBA" id="ARBA00012438"/>
    </source>
</evidence>
<keyword evidence="5" id="KW-0808">Transferase</keyword>
<keyword evidence="11" id="KW-0902">Two-component regulatory system</keyword>
<feature type="transmembrane region" description="Helical" evidence="13">
    <location>
        <begin position="142"/>
        <end position="163"/>
    </location>
</feature>
<feature type="transmembrane region" description="Helical" evidence="13">
    <location>
        <begin position="47"/>
        <end position="67"/>
    </location>
</feature>
<evidence type="ECO:0000256" key="1">
    <source>
        <dbReference type="ARBA" id="ARBA00000085"/>
    </source>
</evidence>
<evidence type="ECO:0000256" key="7">
    <source>
        <dbReference type="ARBA" id="ARBA00022741"/>
    </source>
</evidence>
<evidence type="ECO:0000256" key="12">
    <source>
        <dbReference type="ARBA" id="ARBA00023136"/>
    </source>
</evidence>
<protein>
    <recommendedName>
        <fullName evidence="3">histidine kinase</fullName>
        <ecNumber evidence="3">2.7.13.3</ecNumber>
    </recommendedName>
</protein>
<keyword evidence="8" id="KW-0418">Kinase</keyword>
<evidence type="ECO:0000259" key="14">
    <source>
        <dbReference type="PROSITE" id="PS50109"/>
    </source>
</evidence>
<dbReference type="OrthoDB" id="9815750at2"/>
<evidence type="ECO:0000313" key="15">
    <source>
        <dbReference type="EMBL" id="KAA9005023.1"/>
    </source>
</evidence>
<evidence type="ECO:0000256" key="9">
    <source>
        <dbReference type="ARBA" id="ARBA00022840"/>
    </source>
</evidence>
<dbReference type="AlphaFoldDB" id="A0A5J5GAU1"/>
<keyword evidence="4" id="KW-1003">Cell membrane</keyword>
<proteinExistence type="predicted"/>
<dbReference type="GO" id="GO:0005524">
    <property type="term" value="F:ATP binding"/>
    <property type="evidence" value="ECO:0007669"/>
    <property type="project" value="UniProtKB-KW"/>
</dbReference>
<dbReference type="InterPro" id="IPR004358">
    <property type="entry name" value="Sig_transdc_His_kin-like_C"/>
</dbReference>
<name>A0A5J5GAU1_9BACL</name>
<evidence type="ECO:0000256" key="2">
    <source>
        <dbReference type="ARBA" id="ARBA00004651"/>
    </source>
</evidence>
<dbReference type="SUPFAM" id="SSF55874">
    <property type="entry name" value="ATPase domain of HSP90 chaperone/DNA topoisomerase II/histidine kinase"/>
    <property type="match status" value="1"/>
</dbReference>
<sequence>MKSSDGNLQMLGTIQNFLLQVSLIVVLIFTYELFFAERLTAGRRDKLVLSALFGTTIILTMIFPIQLTGDIHVDLRVVPLLLGTLYGGRRTGVALAGIIIMCRLLLGFGPGFYTTTFALAVSMPAVLYFQRPFIAAPKGRKIRIAVLLSLLYGLMGSGSTFALKGTSAEMVRLHLVYLPTIVVSVLFSVVFREAIRGIVERNRQLQTQVKEAEIAFLRSQIRPHFLYNALNSIAELCVDEPRKAEALTLDLSQYLRRSFDFSPQDRRTTIRHELELVEAYLNIEQARFGDKLHVEYDIRANRRSLIPVLMLQPIVENAVIHGIRSSDLPVGRVRVSICEGKDGVIRFRVADNGIGMSEERLEEVLARGTERQDSEGVGLRNINRRLELLYGRQLRIESQAGAGTTVSFDIPAES</sequence>
<dbReference type="PROSITE" id="PS50109">
    <property type="entry name" value="HIS_KIN"/>
    <property type="match status" value="1"/>
</dbReference>
<dbReference type="PRINTS" id="PR00344">
    <property type="entry name" value="BCTRLSENSOR"/>
</dbReference>
<feature type="domain" description="Histidine kinase" evidence="14">
    <location>
        <begin position="311"/>
        <end position="414"/>
    </location>
</feature>
<dbReference type="InterPro" id="IPR003594">
    <property type="entry name" value="HATPase_dom"/>
</dbReference>